<evidence type="ECO:0000256" key="7">
    <source>
        <dbReference type="SAM" id="MobiDB-lite"/>
    </source>
</evidence>
<feature type="compositionally biased region" description="Basic residues" evidence="7">
    <location>
        <begin position="264"/>
        <end position="282"/>
    </location>
</feature>
<name>A0A640KHI4_LEITA</name>
<organism evidence="10 11">
    <name type="scientific">Leishmania tarentolae</name>
    <name type="common">Sauroleishmania tarentolae</name>
    <dbReference type="NCBI Taxonomy" id="5689"/>
    <lineage>
        <taxon>Eukaryota</taxon>
        <taxon>Discoba</taxon>
        <taxon>Euglenozoa</taxon>
        <taxon>Kinetoplastea</taxon>
        <taxon>Metakinetoplastina</taxon>
        <taxon>Trypanosomatida</taxon>
        <taxon>Trypanosomatidae</taxon>
        <taxon>Leishmaniinae</taxon>
        <taxon>Leishmania</taxon>
        <taxon>lizard Leishmania</taxon>
    </lineage>
</organism>
<keyword evidence="5 8" id="KW-1133">Transmembrane helix</keyword>
<keyword evidence="6 8" id="KW-0472">Membrane</keyword>
<evidence type="ECO:0000256" key="2">
    <source>
        <dbReference type="ARBA" id="ARBA00022692"/>
    </source>
</evidence>
<feature type="chain" id="PRO_5024821789" evidence="9">
    <location>
        <begin position="20"/>
        <end position="282"/>
    </location>
</feature>
<evidence type="ECO:0000256" key="3">
    <source>
        <dbReference type="ARBA" id="ARBA00022729"/>
    </source>
</evidence>
<dbReference type="Pfam" id="PF03896">
    <property type="entry name" value="TRAP_alpha"/>
    <property type="match status" value="1"/>
</dbReference>
<dbReference type="GO" id="GO:0005789">
    <property type="term" value="C:endoplasmic reticulum membrane"/>
    <property type="evidence" value="ECO:0007669"/>
    <property type="project" value="UniProtKB-SubCell"/>
</dbReference>
<gene>
    <name evidence="10" type="ORF">LtaPh_2202600</name>
</gene>
<evidence type="ECO:0000256" key="1">
    <source>
        <dbReference type="ARBA" id="ARBA00004115"/>
    </source>
</evidence>
<keyword evidence="11" id="KW-1185">Reference proteome</keyword>
<dbReference type="OrthoDB" id="1926781at2759"/>
<dbReference type="Proteomes" id="UP000419144">
    <property type="component" value="Unassembled WGS sequence"/>
</dbReference>
<feature type="transmembrane region" description="Helical" evidence="8">
    <location>
        <begin position="189"/>
        <end position="207"/>
    </location>
</feature>
<dbReference type="PANTHER" id="PTHR12924:SF0">
    <property type="entry name" value="TRANSLOCON-ASSOCIATED PROTEIN SUBUNIT ALPHA"/>
    <property type="match status" value="1"/>
</dbReference>
<keyword evidence="2 8" id="KW-0812">Transmembrane</keyword>
<dbReference type="VEuPathDB" id="TriTrypDB:LtaPh_2202600"/>
<dbReference type="PANTHER" id="PTHR12924">
    <property type="entry name" value="TRANSLOCON-ASSOCIATED PROTEIN, ALPHA SUBUNIT"/>
    <property type="match status" value="1"/>
</dbReference>
<protein>
    <submittedName>
        <fullName evidence="10">Uncharacterized protein</fullName>
    </submittedName>
</protein>
<evidence type="ECO:0000313" key="10">
    <source>
        <dbReference type="EMBL" id="GET88495.1"/>
    </source>
</evidence>
<evidence type="ECO:0000313" key="11">
    <source>
        <dbReference type="Proteomes" id="UP000419144"/>
    </source>
</evidence>
<dbReference type="InterPro" id="IPR005595">
    <property type="entry name" value="TRAP_alpha"/>
</dbReference>
<comment type="subcellular location">
    <subcellularLocation>
        <location evidence="1">Endoplasmic reticulum membrane</location>
        <topology evidence="1">Single-pass type I membrane protein</topology>
    </subcellularLocation>
</comment>
<evidence type="ECO:0000256" key="8">
    <source>
        <dbReference type="SAM" id="Phobius"/>
    </source>
</evidence>
<feature type="region of interest" description="Disordered" evidence="7">
    <location>
        <begin position="260"/>
        <end position="282"/>
    </location>
</feature>
<keyword evidence="4" id="KW-0256">Endoplasmic reticulum</keyword>
<sequence length="282" mass="30597">MPGTLRKFLLLALVALVTASIVVAELAPSEGSDAIDLGGEEADNIYAESEAGAGRAPHVSRALFPNASSQSFPSFPVGSKANAVIAFQNNDKEAAQVVFLVVGFLQPAYQYQTIIQNFSAIRQARVVNNSETVTMQYTFTPDVHLERGEYNMALGLYVQDSVTNSTYFVSSFNSTVMLEDPLGTDPRTVLTYFTLLAIFGGIAYVVVDRLGVVKMIKSMMHSTGNSYGNGNAATHMEMGTGSSGYDPAYINADHQRYRDELLRKKSSTPHSRRASASPKKKK</sequence>
<accession>A0A640KHI4</accession>
<evidence type="ECO:0000256" key="4">
    <source>
        <dbReference type="ARBA" id="ARBA00022824"/>
    </source>
</evidence>
<reference evidence="10" key="1">
    <citation type="submission" date="2019-11" db="EMBL/GenBank/DDBJ databases">
        <title>Leishmania tarentolae CDS.</title>
        <authorList>
            <person name="Goto Y."/>
            <person name="Yamagishi J."/>
        </authorList>
    </citation>
    <scope>NUCLEOTIDE SEQUENCE [LARGE SCALE GENOMIC DNA]</scope>
    <source>
        <strain evidence="10">Parrot Tar II</strain>
    </source>
</reference>
<proteinExistence type="predicted"/>
<keyword evidence="3 9" id="KW-0732">Signal</keyword>
<comment type="caution">
    <text evidence="10">The sequence shown here is derived from an EMBL/GenBank/DDBJ whole genome shotgun (WGS) entry which is preliminary data.</text>
</comment>
<evidence type="ECO:0000256" key="9">
    <source>
        <dbReference type="SAM" id="SignalP"/>
    </source>
</evidence>
<dbReference type="EMBL" id="BLBS01000029">
    <property type="protein sequence ID" value="GET88495.1"/>
    <property type="molecule type" value="Genomic_DNA"/>
</dbReference>
<feature type="signal peptide" evidence="9">
    <location>
        <begin position="1"/>
        <end position="19"/>
    </location>
</feature>
<evidence type="ECO:0000256" key="6">
    <source>
        <dbReference type="ARBA" id="ARBA00023136"/>
    </source>
</evidence>
<dbReference type="AlphaFoldDB" id="A0A640KHI4"/>
<evidence type="ECO:0000256" key="5">
    <source>
        <dbReference type="ARBA" id="ARBA00022989"/>
    </source>
</evidence>